<evidence type="ECO:0000256" key="6">
    <source>
        <dbReference type="RuleBase" id="RU000356"/>
    </source>
</evidence>
<evidence type="ECO:0000256" key="1">
    <source>
        <dbReference type="ARBA" id="ARBA00022448"/>
    </source>
</evidence>
<protein>
    <recommendedName>
        <fullName evidence="7">Globin domain-containing protein</fullName>
    </recommendedName>
</protein>
<evidence type="ECO:0000256" key="4">
    <source>
        <dbReference type="ARBA" id="ARBA00022723"/>
    </source>
</evidence>
<dbReference type="GeneID" id="109406546"/>
<evidence type="ECO:0000313" key="8">
    <source>
        <dbReference type="EnsemblMetazoa" id="AALFPA23_022836.P33913"/>
    </source>
</evidence>
<keyword evidence="2 6" id="KW-0349">Heme</keyword>
<dbReference type="CDD" id="cd01040">
    <property type="entry name" value="Mb-like"/>
    <property type="match status" value="1"/>
</dbReference>
<keyword evidence="3 6" id="KW-0561">Oxygen transport</keyword>
<keyword evidence="9" id="KW-1185">Reference proteome</keyword>
<dbReference type="SUPFAM" id="SSF46458">
    <property type="entry name" value="Globin-like"/>
    <property type="match status" value="1"/>
</dbReference>
<dbReference type="InterPro" id="IPR000971">
    <property type="entry name" value="Globin"/>
</dbReference>
<evidence type="ECO:0000313" key="9">
    <source>
        <dbReference type="Proteomes" id="UP000069940"/>
    </source>
</evidence>
<evidence type="ECO:0000259" key="7">
    <source>
        <dbReference type="PROSITE" id="PS01033"/>
    </source>
</evidence>
<comment type="similarity">
    <text evidence="6">Belongs to the globin family.</text>
</comment>
<feature type="domain" description="Globin" evidence="7">
    <location>
        <begin position="5"/>
        <end position="152"/>
    </location>
</feature>
<accession>A0ABM1ZYL2</accession>
<keyword evidence="5" id="KW-0408">Iron</keyword>
<evidence type="ECO:0000256" key="5">
    <source>
        <dbReference type="ARBA" id="ARBA00023004"/>
    </source>
</evidence>
<dbReference type="Pfam" id="PF00042">
    <property type="entry name" value="Globin"/>
    <property type="match status" value="1"/>
</dbReference>
<evidence type="ECO:0000256" key="2">
    <source>
        <dbReference type="ARBA" id="ARBA00022617"/>
    </source>
</evidence>
<dbReference type="PROSITE" id="PS01033">
    <property type="entry name" value="GLOBIN"/>
    <property type="match status" value="1"/>
</dbReference>
<evidence type="ECO:0000256" key="3">
    <source>
        <dbReference type="ARBA" id="ARBA00022621"/>
    </source>
</evidence>
<organism evidence="8 9">
    <name type="scientific">Aedes albopictus</name>
    <name type="common">Asian tiger mosquito</name>
    <name type="synonym">Stegomyia albopicta</name>
    <dbReference type="NCBI Taxonomy" id="7160"/>
    <lineage>
        <taxon>Eukaryota</taxon>
        <taxon>Metazoa</taxon>
        <taxon>Ecdysozoa</taxon>
        <taxon>Arthropoda</taxon>
        <taxon>Hexapoda</taxon>
        <taxon>Insecta</taxon>
        <taxon>Pterygota</taxon>
        <taxon>Neoptera</taxon>
        <taxon>Endopterygota</taxon>
        <taxon>Diptera</taxon>
        <taxon>Nematocera</taxon>
        <taxon>Culicoidea</taxon>
        <taxon>Culicidae</taxon>
        <taxon>Culicinae</taxon>
        <taxon>Aedini</taxon>
        <taxon>Aedes</taxon>
        <taxon>Stegomyia</taxon>
    </lineage>
</organism>
<dbReference type="InterPro" id="IPR012292">
    <property type="entry name" value="Globin/Proto"/>
</dbReference>
<dbReference type="RefSeq" id="XP_029716944.2">
    <property type="nucleotide sequence ID" value="XM_029861084.2"/>
</dbReference>
<name>A0ABM1ZYL2_AEDAL</name>
<dbReference type="Gene3D" id="1.10.490.10">
    <property type="entry name" value="Globins"/>
    <property type="match status" value="1"/>
</dbReference>
<sequence length="152" mass="17104">MDESGLTGKQKITLLSAWGLLKQESLLHGRNMMFLLFREHPHFLPYFDFSADPAGSNLADNKGFHLHALNVMNMVGTLVECVINDPEMFRKKIFHLVEIHTARGVTALDVQLFSEIVVDYLVEALGRQAANSLAEAFGKLFDQFAEAFAYQD</sequence>
<dbReference type="PANTHER" id="PTHR47217">
    <property type="entry name" value="GLOBIN-LIKE PROTEIN"/>
    <property type="match status" value="1"/>
</dbReference>
<keyword evidence="4" id="KW-0479">Metal-binding</keyword>
<dbReference type="EnsemblMetazoa" id="AALFPA23_022836.R33913">
    <property type="protein sequence ID" value="AALFPA23_022836.P33913"/>
    <property type="gene ID" value="AALFPA23_022836"/>
</dbReference>
<proteinExistence type="inferred from homology"/>
<reference evidence="9" key="1">
    <citation type="journal article" date="2015" name="Proc. Natl. Acad. Sci. U.S.A.">
        <title>Genome sequence of the Asian Tiger mosquito, Aedes albopictus, reveals insights into its biology, genetics, and evolution.</title>
        <authorList>
            <person name="Chen X.G."/>
            <person name="Jiang X."/>
            <person name="Gu J."/>
            <person name="Xu M."/>
            <person name="Wu Y."/>
            <person name="Deng Y."/>
            <person name="Zhang C."/>
            <person name="Bonizzoni M."/>
            <person name="Dermauw W."/>
            <person name="Vontas J."/>
            <person name="Armbruster P."/>
            <person name="Huang X."/>
            <person name="Yang Y."/>
            <person name="Zhang H."/>
            <person name="He W."/>
            <person name="Peng H."/>
            <person name="Liu Y."/>
            <person name="Wu K."/>
            <person name="Chen J."/>
            <person name="Lirakis M."/>
            <person name="Topalis P."/>
            <person name="Van Leeuwen T."/>
            <person name="Hall A.B."/>
            <person name="Jiang X."/>
            <person name="Thorpe C."/>
            <person name="Mueller R.L."/>
            <person name="Sun C."/>
            <person name="Waterhouse R.M."/>
            <person name="Yan G."/>
            <person name="Tu Z.J."/>
            <person name="Fang X."/>
            <person name="James A.A."/>
        </authorList>
    </citation>
    <scope>NUCLEOTIDE SEQUENCE [LARGE SCALE GENOMIC DNA]</scope>
    <source>
        <strain evidence="9">Foshan</strain>
    </source>
</reference>
<dbReference type="InterPro" id="IPR044399">
    <property type="entry name" value="Mb-like_M"/>
</dbReference>
<dbReference type="PANTHER" id="PTHR47217:SF1">
    <property type="entry name" value="GLOBIN-LIKE PROTEIN"/>
    <property type="match status" value="1"/>
</dbReference>
<keyword evidence="1 6" id="KW-0813">Transport</keyword>
<dbReference type="Proteomes" id="UP000069940">
    <property type="component" value="Unassembled WGS sequence"/>
</dbReference>
<reference evidence="8" key="2">
    <citation type="submission" date="2025-05" db="UniProtKB">
        <authorList>
            <consortium name="EnsemblMetazoa"/>
        </authorList>
    </citation>
    <scope>IDENTIFICATION</scope>
    <source>
        <strain evidence="8">Foshan</strain>
    </source>
</reference>
<dbReference type="InterPro" id="IPR009050">
    <property type="entry name" value="Globin-like_sf"/>
</dbReference>